<gene>
    <name evidence="1" type="ORF">VNO78_09283</name>
</gene>
<organism evidence="1 2">
    <name type="scientific">Psophocarpus tetragonolobus</name>
    <name type="common">Winged bean</name>
    <name type="synonym">Dolichos tetragonolobus</name>
    <dbReference type="NCBI Taxonomy" id="3891"/>
    <lineage>
        <taxon>Eukaryota</taxon>
        <taxon>Viridiplantae</taxon>
        <taxon>Streptophyta</taxon>
        <taxon>Embryophyta</taxon>
        <taxon>Tracheophyta</taxon>
        <taxon>Spermatophyta</taxon>
        <taxon>Magnoliopsida</taxon>
        <taxon>eudicotyledons</taxon>
        <taxon>Gunneridae</taxon>
        <taxon>Pentapetalae</taxon>
        <taxon>rosids</taxon>
        <taxon>fabids</taxon>
        <taxon>Fabales</taxon>
        <taxon>Fabaceae</taxon>
        <taxon>Papilionoideae</taxon>
        <taxon>50 kb inversion clade</taxon>
        <taxon>NPAAA clade</taxon>
        <taxon>indigoferoid/millettioid clade</taxon>
        <taxon>Phaseoleae</taxon>
        <taxon>Psophocarpus</taxon>
    </lineage>
</organism>
<keyword evidence="2" id="KW-1185">Reference proteome</keyword>
<protein>
    <submittedName>
        <fullName evidence="1">Uncharacterized protein</fullName>
    </submittedName>
</protein>
<evidence type="ECO:0000313" key="1">
    <source>
        <dbReference type="EMBL" id="KAK7407396.1"/>
    </source>
</evidence>
<dbReference type="AlphaFoldDB" id="A0AAN9SW68"/>
<evidence type="ECO:0000313" key="2">
    <source>
        <dbReference type="Proteomes" id="UP001386955"/>
    </source>
</evidence>
<sequence length="151" mass="17230">MLSLMKLAKPSFQNLKELKRISQSMDPWHTTNQFTLELNTQLPCLQQPPAEENVTLLALTKSEIGNKCQSHNIVHAVMETSSATNFHPKYMLGTTKDQTIMSNNLNDDCIQNQNQNQNQSRIFLQRHSNNKALHIMDIAKNRGLAIRESEV</sequence>
<proteinExistence type="predicted"/>
<dbReference type="EMBL" id="JAYMYS010000002">
    <property type="protein sequence ID" value="KAK7407396.1"/>
    <property type="molecule type" value="Genomic_DNA"/>
</dbReference>
<comment type="caution">
    <text evidence="1">The sequence shown here is derived from an EMBL/GenBank/DDBJ whole genome shotgun (WGS) entry which is preliminary data.</text>
</comment>
<accession>A0AAN9SW68</accession>
<dbReference type="Proteomes" id="UP001386955">
    <property type="component" value="Unassembled WGS sequence"/>
</dbReference>
<name>A0AAN9SW68_PSOTE</name>
<reference evidence="1 2" key="1">
    <citation type="submission" date="2024-01" db="EMBL/GenBank/DDBJ databases">
        <title>The genomes of 5 underutilized Papilionoideae crops provide insights into root nodulation and disease resistanc.</title>
        <authorList>
            <person name="Jiang F."/>
        </authorList>
    </citation>
    <scope>NUCLEOTIDE SEQUENCE [LARGE SCALE GENOMIC DNA]</scope>
    <source>
        <strain evidence="1">DUOXIRENSHENG_FW03</strain>
        <tissue evidence="1">Leaves</tissue>
    </source>
</reference>